<sequence>MITNINYNHLYYFWQVSRHGSIAAASKVLHLTPQTVSAQITSLEHRLGKPLFLREGRGLRLTEFGQVTKQYADDMFAIAEEWLETTQGDMSNVSKTLRVGISDSLPKSLVSKWLAPLIENERISNLHCIDGQQAELLAQMATHKLDLVLADKPLDSSLPFKAFCHEIGKSQLGFFGKASLQSSVQTQFPNLLSELPVILPAKTSPVTNAIKFWLEDLELEVSVAGHVDDSALMKALGEQGFGIFPAPLSIKQEIEKALDVTYLGSIENVYQHYYAFTPDRLIKDSIYSEFVKNAQSC</sequence>
<keyword evidence="2" id="KW-0805">Transcription regulation</keyword>
<feature type="domain" description="HTH lysR-type" evidence="6">
    <location>
        <begin position="5"/>
        <end position="62"/>
    </location>
</feature>
<dbReference type="Proteomes" id="UP000061457">
    <property type="component" value="Chromosome II"/>
</dbReference>
<dbReference type="GO" id="GO:0003677">
    <property type="term" value="F:DNA binding"/>
    <property type="evidence" value="ECO:0007669"/>
    <property type="project" value="UniProtKB-KW"/>
</dbReference>
<dbReference type="OrthoDB" id="464481at2"/>
<dbReference type="RefSeq" id="WP_058031710.1">
    <property type="nucleotide sequence ID" value="NZ_CP013188.1"/>
</dbReference>
<comment type="similarity">
    <text evidence="1">Belongs to the LysR transcriptional regulatory family.</text>
</comment>
<dbReference type="SUPFAM" id="SSF53850">
    <property type="entry name" value="Periplasmic binding protein-like II"/>
    <property type="match status" value="1"/>
</dbReference>
<keyword evidence="4" id="KW-0010">Activator</keyword>
<dbReference type="STRING" id="161398.PP2015_3407"/>
<dbReference type="GO" id="GO:0003700">
    <property type="term" value="F:DNA-binding transcription factor activity"/>
    <property type="evidence" value="ECO:0007669"/>
    <property type="project" value="InterPro"/>
</dbReference>
<dbReference type="InterPro" id="IPR036390">
    <property type="entry name" value="WH_DNA-bd_sf"/>
</dbReference>
<keyword evidence="5" id="KW-0804">Transcription</keyword>
<evidence type="ECO:0000313" key="8">
    <source>
        <dbReference type="Proteomes" id="UP000061457"/>
    </source>
</evidence>
<evidence type="ECO:0000259" key="6">
    <source>
        <dbReference type="PROSITE" id="PS50931"/>
    </source>
</evidence>
<reference evidence="7 8" key="1">
    <citation type="submission" date="2015-11" db="EMBL/GenBank/DDBJ databases">
        <authorList>
            <person name="Zhang Y."/>
            <person name="Guo Z."/>
        </authorList>
    </citation>
    <scope>NUCLEOTIDE SEQUENCE [LARGE SCALE GENOMIC DNA]</scope>
    <source>
        <strain evidence="7 8">KCTC 12086</strain>
    </source>
</reference>
<dbReference type="SUPFAM" id="SSF46785">
    <property type="entry name" value="Winged helix' DNA-binding domain"/>
    <property type="match status" value="1"/>
</dbReference>
<evidence type="ECO:0000256" key="1">
    <source>
        <dbReference type="ARBA" id="ARBA00009437"/>
    </source>
</evidence>
<evidence type="ECO:0000313" key="7">
    <source>
        <dbReference type="EMBL" id="ALO43882.1"/>
    </source>
</evidence>
<keyword evidence="3" id="KW-0238">DNA-binding</keyword>
<dbReference type="Pfam" id="PF03466">
    <property type="entry name" value="LysR_substrate"/>
    <property type="match status" value="1"/>
</dbReference>
<dbReference type="InterPro" id="IPR036388">
    <property type="entry name" value="WH-like_DNA-bd_sf"/>
</dbReference>
<dbReference type="PATRIC" id="fig|161398.10.peg.3471"/>
<dbReference type="GO" id="GO:2000142">
    <property type="term" value="P:regulation of DNA-templated transcription initiation"/>
    <property type="evidence" value="ECO:0007669"/>
    <property type="project" value="TreeGrafter"/>
</dbReference>
<organism evidence="7 8">
    <name type="scientific">Pseudoalteromonas phenolica</name>
    <dbReference type="NCBI Taxonomy" id="161398"/>
    <lineage>
        <taxon>Bacteria</taxon>
        <taxon>Pseudomonadati</taxon>
        <taxon>Pseudomonadota</taxon>
        <taxon>Gammaproteobacteria</taxon>
        <taxon>Alteromonadales</taxon>
        <taxon>Pseudoalteromonadaceae</taxon>
        <taxon>Pseudoalteromonas</taxon>
    </lineage>
</organism>
<dbReference type="NCBIfam" id="NF008284">
    <property type="entry name" value="PRK11062.1"/>
    <property type="match status" value="1"/>
</dbReference>
<dbReference type="InterPro" id="IPR005119">
    <property type="entry name" value="LysR_subst-bd"/>
</dbReference>
<name>A0A0S2K5W5_9GAMM</name>
<dbReference type="EMBL" id="CP013188">
    <property type="protein sequence ID" value="ALO43882.1"/>
    <property type="molecule type" value="Genomic_DNA"/>
</dbReference>
<evidence type="ECO:0000256" key="2">
    <source>
        <dbReference type="ARBA" id="ARBA00023015"/>
    </source>
</evidence>
<keyword evidence="8" id="KW-1185">Reference proteome</keyword>
<gene>
    <name evidence="7" type="ORF">PP2015_3407</name>
</gene>
<accession>A0A0S2K5W5</accession>
<evidence type="ECO:0000256" key="3">
    <source>
        <dbReference type="ARBA" id="ARBA00023125"/>
    </source>
</evidence>
<dbReference type="AlphaFoldDB" id="A0A0S2K5W5"/>
<dbReference type="PANTHER" id="PTHR30293:SF2">
    <property type="entry name" value="TRANSCRIPTIONAL ACTIVATOR PROTEIN NHAR"/>
    <property type="match status" value="1"/>
</dbReference>
<dbReference type="PANTHER" id="PTHR30293">
    <property type="entry name" value="TRANSCRIPTIONAL REGULATORY PROTEIN NAC-RELATED"/>
    <property type="match status" value="1"/>
</dbReference>
<protein>
    <submittedName>
        <fullName evidence="7">Regulatory protein, LysR</fullName>
    </submittedName>
</protein>
<dbReference type="Pfam" id="PF00126">
    <property type="entry name" value="HTH_1"/>
    <property type="match status" value="1"/>
</dbReference>
<dbReference type="KEGG" id="pphe:PP2015_3407"/>
<evidence type="ECO:0000256" key="4">
    <source>
        <dbReference type="ARBA" id="ARBA00023159"/>
    </source>
</evidence>
<evidence type="ECO:0000256" key="5">
    <source>
        <dbReference type="ARBA" id="ARBA00023163"/>
    </source>
</evidence>
<dbReference type="InterPro" id="IPR000847">
    <property type="entry name" value="LysR_HTH_N"/>
</dbReference>
<proteinExistence type="inferred from homology"/>
<dbReference type="Gene3D" id="1.10.10.10">
    <property type="entry name" value="Winged helix-like DNA-binding domain superfamily/Winged helix DNA-binding domain"/>
    <property type="match status" value="1"/>
</dbReference>
<dbReference type="PROSITE" id="PS50931">
    <property type="entry name" value="HTH_LYSR"/>
    <property type="match status" value="1"/>
</dbReference>